<feature type="compositionally biased region" description="Polar residues" evidence="1">
    <location>
        <begin position="394"/>
        <end position="406"/>
    </location>
</feature>
<accession>A0A8T1WE06</accession>
<feature type="compositionally biased region" description="Acidic residues" evidence="1">
    <location>
        <begin position="76"/>
        <end position="89"/>
    </location>
</feature>
<evidence type="ECO:0000256" key="1">
    <source>
        <dbReference type="SAM" id="MobiDB-lite"/>
    </source>
</evidence>
<comment type="caution">
    <text evidence="2">The sequence shown here is derived from an EMBL/GenBank/DDBJ whole genome shotgun (WGS) entry which is preliminary data.</text>
</comment>
<proteinExistence type="predicted"/>
<feature type="compositionally biased region" description="Acidic residues" evidence="1">
    <location>
        <begin position="363"/>
        <end position="376"/>
    </location>
</feature>
<keyword evidence="3" id="KW-1185">Reference proteome</keyword>
<evidence type="ECO:0000313" key="3">
    <source>
        <dbReference type="Proteomes" id="UP000694044"/>
    </source>
</evidence>
<organism evidence="2 3">
    <name type="scientific">Phytophthora pseudosyringae</name>
    <dbReference type="NCBI Taxonomy" id="221518"/>
    <lineage>
        <taxon>Eukaryota</taxon>
        <taxon>Sar</taxon>
        <taxon>Stramenopiles</taxon>
        <taxon>Oomycota</taxon>
        <taxon>Peronosporomycetes</taxon>
        <taxon>Peronosporales</taxon>
        <taxon>Peronosporaceae</taxon>
        <taxon>Phytophthora</taxon>
    </lineage>
</organism>
<dbReference type="OrthoDB" id="75885at2759"/>
<sequence length="425" mass="47201">MHRRRAPAASRLDLPAADDACVLQLERELRCLAPAARFRLGGQPRPQLWDVMMRGLTRPDPRPAPATHRPQALPLPEDEQEHDDDDESGHDDLSVLAKRSKTNSERGRAFRARRKKYEDDLATIVSSLRQEVTDLGFLRSVRADNALRSRNSMGGSLVRLAREYFALFERGMPSVRGVGQKRPALLMDGSVDSTGDTFEMKQKAFLESAMDPGLQFGEASGPQVLLDQWRRYTTYHSSINVEVVGVEVSGEEDNPMVTVRSDVHVVFSRDTFDHVFPHVADNEELVKKFVGREVVYHGVNRFQFSAKGQILIYDSDVGFVDALVQAGANVSDIALLMQQARIADECRLGDEDDNNGRIQELEQDNQDEMLSPEDDSSAVTTNNVADAVSAADTPASSKYNNCSRSEAAQGRSPEPSRLAIDFLLS</sequence>
<name>A0A8T1WE06_9STRA</name>
<reference evidence="2" key="1">
    <citation type="submission" date="2021-02" db="EMBL/GenBank/DDBJ databases">
        <authorList>
            <person name="Palmer J.M."/>
        </authorList>
    </citation>
    <scope>NUCLEOTIDE SEQUENCE</scope>
    <source>
        <strain evidence="2">SCRP734</strain>
    </source>
</reference>
<dbReference type="AlphaFoldDB" id="A0A8T1WE06"/>
<feature type="region of interest" description="Disordered" evidence="1">
    <location>
        <begin position="55"/>
        <end position="109"/>
    </location>
</feature>
<gene>
    <name evidence="2" type="ORF">PHYPSEUDO_007943</name>
</gene>
<protein>
    <recommendedName>
        <fullName evidence="4">BZIP domain-containing protein</fullName>
    </recommendedName>
</protein>
<dbReference type="Proteomes" id="UP000694044">
    <property type="component" value="Unassembled WGS sequence"/>
</dbReference>
<dbReference type="EMBL" id="JAGDFM010000032">
    <property type="protein sequence ID" value="KAG7390420.1"/>
    <property type="molecule type" value="Genomic_DNA"/>
</dbReference>
<evidence type="ECO:0008006" key="4">
    <source>
        <dbReference type="Google" id="ProtNLM"/>
    </source>
</evidence>
<evidence type="ECO:0000313" key="2">
    <source>
        <dbReference type="EMBL" id="KAG7390420.1"/>
    </source>
</evidence>
<feature type="region of interest" description="Disordered" evidence="1">
    <location>
        <begin position="363"/>
        <end position="416"/>
    </location>
</feature>